<dbReference type="PROSITE" id="PS50048">
    <property type="entry name" value="ZN2_CY6_FUNGAL_2"/>
    <property type="match status" value="1"/>
</dbReference>
<dbReference type="Pfam" id="PF04082">
    <property type="entry name" value="Fungal_trans"/>
    <property type="match status" value="1"/>
</dbReference>
<evidence type="ECO:0000313" key="5">
    <source>
        <dbReference type="EMBL" id="KAF2447709.1"/>
    </source>
</evidence>
<keyword evidence="1" id="KW-0479">Metal-binding</keyword>
<dbReference type="Pfam" id="PF00172">
    <property type="entry name" value="Zn_clus"/>
    <property type="match status" value="1"/>
</dbReference>
<dbReference type="InterPro" id="IPR001138">
    <property type="entry name" value="Zn2Cys6_DnaBD"/>
</dbReference>
<feature type="domain" description="Zn(2)-C6 fungal-type" evidence="4">
    <location>
        <begin position="42"/>
        <end position="74"/>
    </location>
</feature>
<dbReference type="PANTHER" id="PTHR47425">
    <property type="entry name" value="FARB-RELATED"/>
    <property type="match status" value="1"/>
</dbReference>
<dbReference type="SUPFAM" id="SSF57701">
    <property type="entry name" value="Zn2/Cys6 DNA-binding domain"/>
    <property type="match status" value="1"/>
</dbReference>
<keyword evidence="2" id="KW-0539">Nucleus</keyword>
<reference evidence="5" key="1">
    <citation type="journal article" date="2020" name="Stud. Mycol.">
        <title>101 Dothideomycetes genomes: a test case for predicting lifestyles and emergence of pathogens.</title>
        <authorList>
            <person name="Haridas S."/>
            <person name="Albert R."/>
            <person name="Binder M."/>
            <person name="Bloem J."/>
            <person name="Labutti K."/>
            <person name="Salamov A."/>
            <person name="Andreopoulos B."/>
            <person name="Baker S."/>
            <person name="Barry K."/>
            <person name="Bills G."/>
            <person name="Bluhm B."/>
            <person name="Cannon C."/>
            <person name="Castanera R."/>
            <person name="Culley D."/>
            <person name="Daum C."/>
            <person name="Ezra D."/>
            <person name="Gonzalez J."/>
            <person name="Henrissat B."/>
            <person name="Kuo A."/>
            <person name="Liang C."/>
            <person name="Lipzen A."/>
            <person name="Lutzoni F."/>
            <person name="Magnuson J."/>
            <person name="Mondo S."/>
            <person name="Nolan M."/>
            <person name="Ohm R."/>
            <person name="Pangilinan J."/>
            <person name="Park H.-J."/>
            <person name="Ramirez L."/>
            <person name="Alfaro M."/>
            <person name="Sun H."/>
            <person name="Tritt A."/>
            <person name="Yoshinaga Y."/>
            <person name="Zwiers L.-H."/>
            <person name="Turgeon B."/>
            <person name="Goodwin S."/>
            <person name="Spatafora J."/>
            <person name="Crous P."/>
            <person name="Grigoriev I."/>
        </authorList>
    </citation>
    <scope>NUCLEOTIDE SEQUENCE</scope>
    <source>
        <strain evidence="5">CBS 690.94</strain>
    </source>
</reference>
<organism evidence="5 6">
    <name type="scientific">Karstenula rhodostoma CBS 690.94</name>
    <dbReference type="NCBI Taxonomy" id="1392251"/>
    <lineage>
        <taxon>Eukaryota</taxon>
        <taxon>Fungi</taxon>
        <taxon>Dikarya</taxon>
        <taxon>Ascomycota</taxon>
        <taxon>Pezizomycotina</taxon>
        <taxon>Dothideomycetes</taxon>
        <taxon>Pleosporomycetidae</taxon>
        <taxon>Pleosporales</taxon>
        <taxon>Massarineae</taxon>
        <taxon>Didymosphaeriaceae</taxon>
        <taxon>Karstenula</taxon>
    </lineage>
</organism>
<keyword evidence="6" id="KW-1185">Reference proteome</keyword>
<protein>
    <recommendedName>
        <fullName evidence="4">Zn(2)-C6 fungal-type domain-containing protein</fullName>
    </recommendedName>
</protein>
<dbReference type="GO" id="GO:0008270">
    <property type="term" value="F:zinc ion binding"/>
    <property type="evidence" value="ECO:0007669"/>
    <property type="project" value="InterPro"/>
</dbReference>
<dbReference type="InterPro" id="IPR036864">
    <property type="entry name" value="Zn2-C6_fun-type_DNA-bd_sf"/>
</dbReference>
<dbReference type="GO" id="GO:0006351">
    <property type="term" value="P:DNA-templated transcription"/>
    <property type="evidence" value="ECO:0007669"/>
    <property type="project" value="InterPro"/>
</dbReference>
<evidence type="ECO:0000259" key="4">
    <source>
        <dbReference type="PROSITE" id="PS50048"/>
    </source>
</evidence>
<evidence type="ECO:0000256" key="1">
    <source>
        <dbReference type="ARBA" id="ARBA00022723"/>
    </source>
</evidence>
<feature type="compositionally biased region" description="Polar residues" evidence="3">
    <location>
        <begin position="1"/>
        <end position="13"/>
    </location>
</feature>
<dbReference type="Proteomes" id="UP000799764">
    <property type="component" value="Unassembled WGS sequence"/>
</dbReference>
<gene>
    <name evidence="5" type="ORF">P171DRAFT_482428</name>
</gene>
<name>A0A9P4UDD2_9PLEO</name>
<dbReference type="AlphaFoldDB" id="A0A9P4UDD2"/>
<evidence type="ECO:0000256" key="2">
    <source>
        <dbReference type="ARBA" id="ARBA00023242"/>
    </source>
</evidence>
<dbReference type="PROSITE" id="PS00463">
    <property type="entry name" value="ZN2_CY6_FUNGAL_1"/>
    <property type="match status" value="1"/>
</dbReference>
<accession>A0A9P4UDD2</accession>
<evidence type="ECO:0000313" key="6">
    <source>
        <dbReference type="Proteomes" id="UP000799764"/>
    </source>
</evidence>
<comment type="caution">
    <text evidence="5">The sequence shown here is derived from an EMBL/GenBank/DDBJ whole genome shotgun (WGS) entry which is preliminary data.</text>
</comment>
<feature type="region of interest" description="Disordered" evidence="3">
    <location>
        <begin position="1"/>
        <end position="33"/>
    </location>
</feature>
<dbReference type="GO" id="GO:0003677">
    <property type="term" value="F:DNA binding"/>
    <property type="evidence" value="ECO:0007669"/>
    <property type="project" value="InterPro"/>
</dbReference>
<dbReference type="CDD" id="cd00067">
    <property type="entry name" value="GAL4"/>
    <property type="match status" value="1"/>
</dbReference>
<dbReference type="Gene3D" id="4.10.240.10">
    <property type="entry name" value="Zn(2)-C6 fungal-type DNA-binding domain"/>
    <property type="match status" value="1"/>
</dbReference>
<dbReference type="InterPro" id="IPR007219">
    <property type="entry name" value="XnlR_reg_dom"/>
</dbReference>
<dbReference type="InterPro" id="IPR052761">
    <property type="entry name" value="Fungal_Detox/Toxin_TFs"/>
</dbReference>
<dbReference type="EMBL" id="MU001496">
    <property type="protein sequence ID" value="KAF2447709.1"/>
    <property type="molecule type" value="Genomic_DNA"/>
</dbReference>
<dbReference type="PANTHER" id="PTHR47425:SF2">
    <property type="entry name" value="FARB-RELATED"/>
    <property type="match status" value="1"/>
</dbReference>
<dbReference type="CDD" id="cd12148">
    <property type="entry name" value="fungal_TF_MHR"/>
    <property type="match status" value="1"/>
</dbReference>
<evidence type="ECO:0000256" key="3">
    <source>
        <dbReference type="SAM" id="MobiDB-lite"/>
    </source>
</evidence>
<dbReference type="SMART" id="SM00906">
    <property type="entry name" value="Fungal_trans"/>
    <property type="match status" value="1"/>
</dbReference>
<sequence>MSESSNSPPSQHEFQPPKRKAAHAGLDAHATGRSVKRRASKACQCCRARKVRCNVTEHGAPCTNCRLDEVECIVSESRRKKSVNPNEPASDGPSPMPLCPCRTMMFMSMASCEWPGPAELFRKPPTPPGLHHLLLQISLDAHLALKWTKDDEHHTEPTNLSPAAASRKLASRDALDSIQTLTSAGTRRSLDAETWHDEHVPHSIYQSHGNRLGLADLHRRMSVNSQTNGMPILPSTPFAGDSQRAVFGYTAPKLGVADLPLFIKPLPSKIGPDEVAYLEKKGALTVPTGTLRSEMLRAYIEFVHPYMPLLELRDFLMTIDQADGSLGKVSLILFQAVMFAGSAFIDMHYLRAAGYATRKEARKDFFQKTRILYDFDYESDRVSLVQALLLLTYYYETPDDQKDTWHWMGVATSVAHTIGLHRNPDKTHMDSKRTKLWKRIWWSTYMRDRLIALGMRRPTRIKSEDFDVPMLTLDDFEIAAIPDSVTCVPADCRAARDVALQRQLAIMCIEKARLCLCISHVLSKQYCVLNNNQGLQNDRTTMMLLPKKLDPETSEVKACDEELQHWVKNLADEAKYSDDFTGENSLDVNRALLHMVFFTTLSALHRPQVLPSSHGGPASVPVKANVASDLLDVSRRNVRRAASAITSIAQRLDQADLVKYLPTTGVTVLLPAIIIHLLDIKAPEEDTRRASLRGFCQCMAVMGKLRDLYAAADYSTAFLEAAIRKAGIHVAPATVQTPVTDSATSPLGVKTSPVTSVEDLVNAGRRMDMQALSNPAIAASQQLHCSTLTPPPDNGTTNLLMLEKSATQNNVTDEEVARRLETFLASTPPESDHDHDQIPAITIAEDPAPTAAPTVATPFNKWSLMDLPPNPSNNNNNNINHHQDNEMLFSSLPISHDFEDGEFDSLLNLDAVGETFTFDDIMLEGVDWIETNTV</sequence>
<dbReference type="GO" id="GO:0000981">
    <property type="term" value="F:DNA-binding transcription factor activity, RNA polymerase II-specific"/>
    <property type="evidence" value="ECO:0007669"/>
    <property type="project" value="InterPro"/>
</dbReference>
<proteinExistence type="predicted"/>
<dbReference type="SMART" id="SM00066">
    <property type="entry name" value="GAL4"/>
    <property type="match status" value="1"/>
</dbReference>
<dbReference type="OrthoDB" id="4451586at2759"/>